<reference evidence="9 10" key="1">
    <citation type="submission" date="2024-04" db="EMBL/GenBank/DDBJ databases">
        <authorList>
            <person name="Cremers G."/>
        </authorList>
    </citation>
    <scope>NUCLEOTIDE SEQUENCE [LARGE SCALE GENOMIC DNA]</scope>
    <source>
        <strain evidence="9">MeCH1-AG</strain>
    </source>
</reference>
<accession>A0ABM9NHR6</accession>
<feature type="transmembrane region" description="Helical" evidence="7">
    <location>
        <begin position="155"/>
        <end position="176"/>
    </location>
</feature>
<evidence type="ECO:0000256" key="4">
    <source>
        <dbReference type="ARBA" id="ARBA00022989"/>
    </source>
</evidence>
<dbReference type="InterPro" id="IPR002898">
    <property type="entry name" value="MotA_ExbB_proton_chnl"/>
</dbReference>
<gene>
    <name evidence="9" type="ORF">MECH1_V1_1388</name>
</gene>
<dbReference type="PANTHER" id="PTHR30625:SF11">
    <property type="entry name" value="MOTA_TOLQ_EXBB PROTON CHANNEL DOMAIN-CONTAINING PROTEIN"/>
    <property type="match status" value="1"/>
</dbReference>
<comment type="subcellular location">
    <subcellularLocation>
        <location evidence="1">Cell membrane</location>
        <topology evidence="1">Multi-pass membrane protein</topology>
    </subcellularLocation>
    <subcellularLocation>
        <location evidence="6">Membrane</location>
        <topology evidence="6">Multi-pass membrane protein</topology>
    </subcellularLocation>
</comment>
<organism evidence="9 10">
    <name type="scientific">Candidatus Methylocalor cossyra</name>
    <dbReference type="NCBI Taxonomy" id="3108543"/>
    <lineage>
        <taxon>Bacteria</taxon>
        <taxon>Pseudomonadati</taxon>
        <taxon>Pseudomonadota</taxon>
        <taxon>Gammaproteobacteria</taxon>
        <taxon>Methylococcales</taxon>
        <taxon>Methylococcaceae</taxon>
        <taxon>Candidatus Methylocalor</taxon>
    </lineage>
</organism>
<keyword evidence="6" id="KW-0653">Protein transport</keyword>
<feature type="domain" description="MotA/TolQ/ExbB proton channel" evidence="8">
    <location>
        <begin position="67"/>
        <end position="188"/>
    </location>
</feature>
<evidence type="ECO:0000256" key="5">
    <source>
        <dbReference type="ARBA" id="ARBA00023136"/>
    </source>
</evidence>
<evidence type="ECO:0000256" key="7">
    <source>
        <dbReference type="SAM" id="Phobius"/>
    </source>
</evidence>
<feature type="transmembrane region" description="Helical" evidence="7">
    <location>
        <begin position="12"/>
        <end position="31"/>
    </location>
</feature>
<evidence type="ECO:0000313" key="10">
    <source>
        <dbReference type="Proteomes" id="UP001497493"/>
    </source>
</evidence>
<evidence type="ECO:0000256" key="2">
    <source>
        <dbReference type="ARBA" id="ARBA00022475"/>
    </source>
</evidence>
<dbReference type="InterPro" id="IPR050790">
    <property type="entry name" value="ExbB/TolQ_transport"/>
</dbReference>
<feature type="transmembrane region" description="Helical" evidence="7">
    <location>
        <begin position="119"/>
        <end position="143"/>
    </location>
</feature>
<dbReference type="RefSeq" id="WP_348759668.1">
    <property type="nucleotide sequence ID" value="NZ_OZ026884.1"/>
</dbReference>
<evidence type="ECO:0000256" key="1">
    <source>
        <dbReference type="ARBA" id="ARBA00004651"/>
    </source>
</evidence>
<protein>
    <submittedName>
        <fullName evidence="9">Biopolymer transport protein ExbB</fullName>
    </submittedName>
</protein>
<keyword evidence="4 7" id="KW-1133">Transmembrane helix</keyword>
<name>A0ABM9NHR6_9GAMM</name>
<evidence type="ECO:0000259" key="8">
    <source>
        <dbReference type="Pfam" id="PF01618"/>
    </source>
</evidence>
<keyword evidence="10" id="KW-1185">Reference proteome</keyword>
<keyword evidence="6" id="KW-0813">Transport</keyword>
<proteinExistence type="inferred from homology"/>
<dbReference type="Pfam" id="PF01618">
    <property type="entry name" value="MotA_ExbB"/>
    <property type="match status" value="1"/>
</dbReference>
<evidence type="ECO:0000256" key="3">
    <source>
        <dbReference type="ARBA" id="ARBA00022692"/>
    </source>
</evidence>
<dbReference type="PANTHER" id="PTHR30625">
    <property type="entry name" value="PROTEIN TOLQ"/>
    <property type="match status" value="1"/>
</dbReference>
<sequence>MLEILKAGGWMMWPILGCSLVAMAIIVERLWSLRTHRIIPPHLVPHIWRLYRKNQLDSLQIGTLKTDSPLGAILAAALGSYAHGREAMKESAEQTGRQVVHELERYLNTLGTIASVSPYLGLLGSVLGMIKVFSTFSTAGGIGNPTRLAGGISEILIATAAGLAVAIPSLIFYRYFQGRVTELSVRMEDEALRLIEALYAAQDEEHA</sequence>
<dbReference type="EMBL" id="OZ026884">
    <property type="protein sequence ID" value="CAL1240164.1"/>
    <property type="molecule type" value="Genomic_DNA"/>
</dbReference>
<dbReference type="Proteomes" id="UP001497493">
    <property type="component" value="Chromosome"/>
</dbReference>
<comment type="similarity">
    <text evidence="6">Belongs to the exbB/tolQ family.</text>
</comment>
<keyword evidence="3 7" id="KW-0812">Transmembrane</keyword>
<evidence type="ECO:0000313" key="9">
    <source>
        <dbReference type="EMBL" id="CAL1240164.1"/>
    </source>
</evidence>
<evidence type="ECO:0000256" key="6">
    <source>
        <dbReference type="RuleBase" id="RU004057"/>
    </source>
</evidence>
<keyword evidence="5 7" id="KW-0472">Membrane</keyword>
<keyword evidence="2" id="KW-1003">Cell membrane</keyword>